<organism evidence="1 2">
    <name type="scientific">Niastella yeongjuensis</name>
    <dbReference type="NCBI Taxonomy" id="354355"/>
    <lineage>
        <taxon>Bacteria</taxon>
        <taxon>Pseudomonadati</taxon>
        <taxon>Bacteroidota</taxon>
        <taxon>Chitinophagia</taxon>
        <taxon>Chitinophagales</taxon>
        <taxon>Chitinophagaceae</taxon>
        <taxon>Niastella</taxon>
    </lineage>
</organism>
<dbReference type="Proteomes" id="UP000192610">
    <property type="component" value="Unassembled WGS sequence"/>
</dbReference>
<name>A0A1V9EPU7_9BACT</name>
<reference evidence="2" key="1">
    <citation type="submission" date="2016-04" db="EMBL/GenBank/DDBJ databases">
        <authorList>
            <person name="Chen L."/>
            <person name="Zhuang W."/>
            <person name="Wang G."/>
        </authorList>
    </citation>
    <scope>NUCLEOTIDE SEQUENCE [LARGE SCALE GENOMIC DNA]</scope>
    <source>
        <strain evidence="2">17621</strain>
    </source>
</reference>
<sequence>MIEPLPNSTKSAFKGKTYNKHPHWYNEPLRLTEEQLNDPLLIFTEFFQTYHLNETREVLWQWLSAIISSPGSISSEPLERSNHMCFYEGLEEVIEAAFVLKAKQSEAELNTTLSDNVNSVRPIRQGSAADPGEIFNKGKRRIEYVNDDPLFVIKEVFNPAIWSIDYLKEWVEIGLVSEESAYSDGDDQQILVNFKDQLLLLIEALYVINLERILDSSIRAWSLKVYTPNLLSKEQAANPTQVIVTFFEKFPMVYIMRELEDLLEAGINHFGPWKTEITDPCSVLDTYRNILCLIKSAERLLSMDFTPINQ</sequence>
<evidence type="ECO:0000313" key="2">
    <source>
        <dbReference type="Proteomes" id="UP000192610"/>
    </source>
</evidence>
<accession>A0A1V9EPU7</accession>
<keyword evidence="2" id="KW-1185">Reference proteome</keyword>
<dbReference type="RefSeq" id="WP_177193691.1">
    <property type="nucleotide sequence ID" value="NZ_FOCZ01000004.1"/>
</dbReference>
<dbReference type="AlphaFoldDB" id="A0A1V9EPU7"/>
<proteinExistence type="predicted"/>
<evidence type="ECO:0000313" key="1">
    <source>
        <dbReference type="EMBL" id="OQP48052.1"/>
    </source>
</evidence>
<gene>
    <name evidence="1" type="ORF">A4H97_29915</name>
</gene>
<comment type="caution">
    <text evidence="1">The sequence shown here is derived from an EMBL/GenBank/DDBJ whole genome shotgun (WGS) entry which is preliminary data.</text>
</comment>
<protein>
    <submittedName>
        <fullName evidence="1">Uncharacterized protein</fullName>
    </submittedName>
</protein>
<dbReference type="EMBL" id="LVXG01000018">
    <property type="protein sequence ID" value="OQP48052.1"/>
    <property type="molecule type" value="Genomic_DNA"/>
</dbReference>